<dbReference type="RefSeq" id="WP_190258580.1">
    <property type="nucleotide sequence ID" value="NZ_QFGA01000002.1"/>
</dbReference>
<accession>A0A4Y7RAZ9</accession>
<evidence type="ECO:0000313" key="2">
    <source>
        <dbReference type="Proteomes" id="UP000298324"/>
    </source>
</evidence>
<organism evidence="1 2">
    <name type="scientific">Pelotomaculum schinkii</name>
    <dbReference type="NCBI Taxonomy" id="78350"/>
    <lineage>
        <taxon>Bacteria</taxon>
        <taxon>Bacillati</taxon>
        <taxon>Bacillota</taxon>
        <taxon>Clostridia</taxon>
        <taxon>Eubacteriales</taxon>
        <taxon>Desulfotomaculaceae</taxon>
        <taxon>Pelotomaculum</taxon>
    </lineage>
</organism>
<reference evidence="1 2" key="1">
    <citation type="journal article" date="2018" name="Environ. Microbiol.">
        <title>Novel energy conservation strategies and behaviour of Pelotomaculum schinkii driving syntrophic propionate catabolism.</title>
        <authorList>
            <person name="Hidalgo-Ahumada C.A.P."/>
            <person name="Nobu M.K."/>
            <person name="Narihiro T."/>
            <person name="Tamaki H."/>
            <person name="Liu W.T."/>
            <person name="Kamagata Y."/>
            <person name="Stams A.J.M."/>
            <person name="Imachi H."/>
            <person name="Sousa D.Z."/>
        </authorList>
    </citation>
    <scope>NUCLEOTIDE SEQUENCE [LARGE SCALE GENOMIC DNA]</scope>
    <source>
        <strain evidence="1 2">HH</strain>
    </source>
</reference>
<proteinExistence type="predicted"/>
<comment type="caution">
    <text evidence="1">The sequence shown here is derived from an EMBL/GenBank/DDBJ whole genome shotgun (WGS) entry which is preliminary data.</text>
</comment>
<keyword evidence="2" id="KW-1185">Reference proteome</keyword>
<name>A0A4Y7RAZ9_9FIRM</name>
<dbReference type="Proteomes" id="UP000298324">
    <property type="component" value="Unassembled WGS sequence"/>
</dbReference>
<dbReference type="EMBL" id="QFGA01000002">
    <property type="protein sequence ID" value="TEB05883.1"/>
    <property type="molecule type" value="Genomic_DNA"/>
</dbReference>
<evidence type="ECO:0000313" key="1">
    <source>
        <dbReference type="EMBL" id="TEB05883.1"/>
    </source>
</evidence>
<gene>
    <name evidence="1" type="ORF">Psch_02925</name>
</gene>
<protein>
    <submittedName>
        <fullName evidence="1">Uncharacterized protein</fullName>
    </submittedName>
</protein>
<sequence length="54" mass="6184">MVIGKEKEYNCRIEIEDSIVVIICGEIETDQLKKCLKTVEETEAIKILASEEKQ</sequence>
<dbReference type="AlphaFoldDB" id="A0A4Y7RAZ9"/>